<dbReference type="Proteomes" id="UP000664203">
    <property type="component" value="Unassembled WGS sequence"/>
</dbReference>
<keyword evidence="3" id="KW-1185">Reference proteome</keyword>
<evidence type="ECO:0000259" key="1">
    <source>
        <dbReference type="PROSITE" id="PS50181"/>
    </source>
</evidence>
<dbReference type="OrthoDB" id="5395234at2759"/>
<gene>
    <name evidence="2" type="ORF">ALECFALPRED_002160</name>
</gene>
<organism evidence="2 3">
    <name type="scientific">Alectoria fallacina</name>
    <dbReference type="NCBI Taxonomy" id="1903189"/>
    <lineage>
        <taxon>Eukaryota</taxon>
        <taxon>Fungi</taxon>
        <taxon>Dikarya</taxon>
        <taxon>Ascomycota</taxon>
        <taxon>Pezizomycotina</taxon>
        <taxon>Lecanoromycetes</taxon>
        <taxon>OSLEUM clade</taxon>
        <taxon>Lecanoromycetidae</taxon>
        <taxon>Lecanorales</taxon>
        <taxon>Lecanorineae</taxon>
        <taxon>Parmeliaceae</taxon>
        <taxon>Alectoria</taxon>
    </lineage>
</organism>
<dbReference type="AlphaFoldDB" id="A0A8H3EIG6"/>
<dbReference type="PROSITE" id="PS50181">
    <property type="entry name" value="FBOX"/>
    <property type="match status" value="1"/>
</dbReference>
<feature type="domain" description="F-box" evidence="1">
    <location>
        <begin position="4"/>
        <end position="34"/>
    </location>
</feature>
<dbReference type="InterPro" id="IPR001810">
    <property type="entry name" value="F-box_dom"/>
</dbReference>
<protein>
    <recommendedName>
        <fullName evidence="1">F-box domain-containing protein</fullName>
    </recommendedName>
</protein>
<reference evidence="2" key="1">
    <citation type="submission" date="2021-03" db="EMBL/GenBank/DDBJ databases">
        <authorList>
            <person name="Tagirdzhanova G."/>
        </authorList>
    </citation>
    <scope>NUCLEOTIDE SEQUENCE</scope>
</reference>
<dbReference type="EMBL" id="CAJPDR010000016">
    <property type="protein sequence ID" value="CAF9906210.1"/>
    <property type="molecule type" value="Genomic_DNA"/>
</dbReference>
<evidence type="ECO:0000313" key="3">
    <source>
        <dbReference type="Proteomes" id="UP000664203"/>
    </source>
</evidence>
<comment type="caution">
    <text evidence="2">The sequence shown here is derived from an EMBL/GenBank/DDBJ whole genome shotgun (WGS) entry which is preliminary data.</text>
</comment>
<sequence>MLPSAPIAKLPAELLQAIADNLDIEEYLNLRRSCPLAWFSLKPPALSLLLELEFSAFAIEHKVLACHLCCRLRPLSKFADDIVHRGVHKRSRPERFCIECGISGGFKGYSWDDWAMVNGEMHARCPVCRELGGVGRRWRWDSGEGCCARPPSQDVLK</sequence>
<evidence type="ECO:0000313" key="2">
    <source>
        <dbReference type="EMBL" id="CAF9906210.1"/>
    </source>
</evidence>
<proteinExistence type="predicted"/>
<accession>A0A8H3EIG6</accession>
<name>A0A8H3EIG6_9LECA</name>